<evidence type="ECO:0000256" key="1">
    <source>
        <dbReference type="SAM" id="SignalP"/>
    </source>
</evidence>
<keyword evidence="1" id="KW-0732">Signal</keyword>
<accession>A0A2T7P539</accession>
<sequence>MAAVLVFAVLVLFTPTDIYMTQESDKCSRIDLTSCSNHHLRCPNEGPPSVIALSQAKNGFRRSAVFSFCSYQFSCAAQSTCCVRSYFRFCYEDVSDDHLMDLAYACLIESSCEFRVPVVQANSSNCRSPAFDSDQSLMSTIQSRNWYVRIEDSKKSVVVFSPFHNRTEVLAKKRMSGLLTPVTIHLRVENAGAPSLLWIGLPQHNISDCRSCSGCHLGGSASCSSSLHRLQVRPSHDEDDDEVVDVAIEIVI</sequence>
<feature type="chain" id="PRO_5015545838" evidence="1">
    <location>
        <begin position="19"/>
        <end position="252"/>
    </location>
</feature>
<gene>
    <name evidence="2" type="ORF">C0Q70_11104</name>
</gene>
<feature type="signal peptide" evidence="1">
    <location>
        <begin position="1"/>
        <end position="18"/>
    </location>
</feature>
<comment type="caution">
    <text evidence="2">The sequence shown here is derived from an EMBL/GenBank/DDBJ whole genome shotgun (WGS) entry which is preliminary data.</text>
</comment>
<dbReference type="AlphaFoldDB" id="A0A2T7P539"/>
<reference evidence="2 3" key="1">
    <citation type="submission" date="2018-04" db="EMBL/GenBank/DDBJ databases">
        <title>The genome of golden apple snail Pomacea canaliculata provides insight into stress tolerance and invasive adaptation.</title>
        <authorList>
            <person name="Liu C."/>
            <person name="Liu B."/>
            <person name="Ren Y."/>
            <person name="Zhang Y."/>
            <person name="Wang H."/>
            <person name="Li S."/>
            <person name="Jiang F."/>
            <person name="Yin L."/>
            <person name="Zhang G."/>
            <person name="Qian W."/>
            <person name="Fan W."/>
        </authorList>
    </citation>
    <scope>NUCLEOTIDE SEQUENCE [LARGE SCALE GENOMIC DNA]</scope>
    <source>
        <strain evidence="2">SZHN2017</strain>
        <tissue evidence="2">Muscle</tissue>
    </source>
</reference>
<protein>
    <submittedName>
        <fullName evidence="2">Uncharacterized protein</fullName>
    </submittedName>
</protein>
<evidence type="ECO:0000313" key="2">
    <source>
        <dbReference type="EMBL" id="PVD28516.1"/>
    </source>
</evidence>
<name>A0A2T7P539_POMCA</name>
<proteinExistence type="predicted"/>
<dbReference type="EMBL" id="PZQS01000006">
    <property type="protein sequence ID" value="PVD28516.1"/>
    <property type="molecule type" value="Genomic_DNA"/>
</dbReference>
<organism evidence="2 3">
    <name type="scientific">Pomacea canaliculata</name>
    <name type="common">Golden apple snail</name>
    <dbReference type="NCBI Taxonomy" id="400727"/>
    <lineage>
        <taxon>Eukaryota</taxon>
        <taxon>Metazoa</taxon>
        <taxon>Spiralia</taxon>
        <taxon>Lophotrochozoa</taxon>
        <taxon>Mollusca</taxon>
        <taxon>Gastropoda</taxon>
        <taxon>Caenogastropoda</taxon>
        <taxon>Architaenioglossa</taxon>
        <taxon>Ampullarioidea</taxon>
        <taxon>Ampullariidae</taxon>
        <taxon>Pomacea</taxon>
    </lineage>
</organism>
<dbReference type="Proteomes" id="UP000245119">
    <property type="component" value="Linkage Group LG6"/>
</dbReference>
<keyword evidence="3" id="KW-1185">Reference proteome</keyword>
<evidence type="ECO:0000313" key="3">
    <source>
        <dbReference type="Proteomes" id="UP000245119"/>
    </source>
</evidence>